<proteinExistence type="predicted"/>
<dbReference type="EMBL" id="BTSY01000004">
    <property type="protein sequence ID" value="GMT21912.1"/>
    <property type="molecule type" value="Genomic_DNA"/>
</dbReference>
<comment type="caution">
    <text evidence="2">The sequence shown here is derived from an EMBL/GenBank/DDBJ whole genome shotgun (WGS) entry which is preliminary data.</text>
</comment>
<sequence length="107" mass="12602">SLALSALIHHLMEKPLLTHTFGDNMKLVAALYGISISVILLNIPHRISTSYIDWRQSNNSTLREAMEWNHFATTERYWKQPPDCLSRDDEFRRMTKWNKEPRCRCLA</sequence>
<keyword evidence="3" id="KW-1185">Reference proteome</keyword>
<feature type="transmembrane region" description="Helical" evidence="1">
    <location>
        <begin position="25"/>
        <end position="43"/>
    </location>
</feature>
<reference evidence="2" key="1">
    <citation type="submission" date="2023-10" db="EMBL/GenBank/DDBJ databases">
        <title>Genome assembly of Pristionchus species.</title>
        <authorList>
            <person name="Yoshida K."/>
            <person name="Sommer R.J."/>
        </authorList>
    </citation>
    <scope>NUCLEOTIDE SEQUENCE</scope>
    <source>
        <strain evidence="2">RS5133</strain>
    </source>
</reference>
<name>A0AAV5VVA5_9BILA</name>
<evidence type="ECO:0000313" key="3">
    <source>
        <dbReference type="Proteomes" id="UP001432322"/>
    </source>
</evidence>
<keyword evidence="1" id="KW-1133">Transmembrane helix</keyword>
<keyword evidence="1" id="KW-0472">Membrane</keyword>
<protein>
    <submittedName>
        <fullName evidence="2">Uncharacterized protein</fullName>
    </submittedName>
</protein>
<gene>
    <name evidence="2" type="ORF">PFISCL1PPCAC_13209</name>
</gene>
<evidence type="ECO:0000256" key="1">
    <source>
        <dbReference type="SAM" id="Phobius"/>
    </source>
</evidence>
<keyword evidence="1" id="KW-0812">Transmembrane</keyword>
<feature type="non-terminal residue" evidence="2">
    <location>
        <position position="1"/>
    </location>
</feature>
<feature type="non-terminal residue" evidence="2">
    <location>
        <position position="107"/>
    </location>
</feature>
<organism evidence="2 3">
    <name type="scientific">Pristionchus fissidentatus</name>
    <dbReference type="NCBI Taxonomy" id="1538716"/>
    <lineage>
        <taxon>Eukaryota</taxon>
        <taxon>Metazoa</taxon>
        <taxon>Ecdysozoa</taxon>
        <taxon>Nematoda</taxon>
        <taxon>Chromadorea</taxon>
        <taxon>Rhabditida</taxon>
        <taxon>Rhabditina</taxon>
        <taxon>Diplogasteromorpha</taxon>
        <taxon>Diplogasteroidea</taxon>
        <taxon>Neodiplogasteridae</taxon>
        <taxon>Pristionchus</taxon>
    </lineage>
</organism>
<evidence type="ECO:0000313" key="2">
    <source>
        <dbReference type="EMBL" id="GMT21912.1"/>
    </source>
</evidence>
<dbReference type="Proteomes" id="UP001432322">
    <property type="component" value="Unassembled WGS sequence"/>
</dbReference>
<dbReference type="AlphaFoldDB" id="A0AAV5VVA5"/>
<accession>A0AAV5VVA5</accession>